<dbReference type="InterPro" id="IPR028009">
    <property type="entry name" value="ESCO_Acetyltransf_dom"/>
</dbReference>
<protein>
    <submittedName>
        <fullName evidence="3">Putative peroxisome targeting signal 1 receptor</fullName>
    </submittedName>
</protein>
<evidence type="ECO:0000313" key="4">
    <source>
        <dbReference type="Proteomes" id="UP000283634"/>
    </source>
</evidence>
<comment type="caution">
    <text evidence="3">The sequence shown here is derived from an EMBL/GenBank/DDBJ whole genome shotgun (WGS) entry which is preliminary data.</text>
</comment>
<dbReference type="SUPFAM" id="SSF55729">
    <property type="entry name" value="Acyl-CoA N-acyltransferases (Nat)"/>
    <property type="match status" value="1"/>
</dbReference>
<dbReference type="GO" id="GO:0005634">
    <property type="term" value="C:nucleus"/>
    <property type="evidence" value="ECO:0007669"/>
    <property type="project" value="TreeGrafter"/>
</dbReference>
<dbReference type="OMA" id="THIGDVW"/>
<dbReference type="PANTHER" id="PTHR45884:SF2">
    <property type="entry name" value="N-ACETYLTRANSFERASE ECO"/>
    <property type="match status" value="1"/>
</dbReference>
<dbReference type="Pfam" id="PF13880">
    <property type="entry name" value="Acetyltransf_13"/>
    <property type="match status" value="1"/>
</dbReference>
<feature type="compositionally biased region" description="Polar residues" evidence="1">
    <location>
        <begin position="1"/>
        <end position="10"/>
    </location>
</feature>
<dbReference type="InterPro" id="IPR016181">
    <property type="entry name" value="Acyl_CoA_acyltransferase"/>
</dbReference>
<gene>
    <name evidence="3" type="ORF">TraAM80_09244</name>
</gene>
<feature type="region of interest" description="Disordered" evidence="1">
    <location>
        <begin position="1"/>
        <end position="35"/>
    </location>
</feature>
<evidence type="ECO:0000313" key="3">
    <source>
        <dbReference type="EMBL" id="RNE97617.1"/>
    </source>
</evidence>
<reference evidence="3 4" key="1">
    <citation type="journal article" date="2018" name="BMC Genomics">
        <title>Genomic comparison of Trypanosoma conorhini and Trypanosoma rangeli to Trypanosoma cruzi strains of high and low virulence.</title>
        <authorList>
            <person name="Bradwell K.R."/>
            <person name="Koparde V.N."/>
            <person name="Matveyev A.V."/>
            <person name="Serrano M.G."/>
            <person name="Alves J.M."/>
            <person name="Parikh H."/>
            <person name="Huang B."/>
            <person name="Lee V."/>
            <person name="Espinosa-Alvarez O."/>
            <person name="Ortiz P.A."/>
            <person name="Costa-Martins A.G."/>
            <person name="Teixeira M.M."/>
            <person name="Buck G.A."/>
        </authorList>
    </citation>
    <scope>NUCLEOTIDE SEQUENCE [LARGE SCALE GENOMIC DNA]</scope>
    <source>
        <strain evidence="3 4">AM80</strain>
    </source>
</reference>
<dbReference type="GO" id="GO:0007064">
    <property type="term" value="P:mitotic sister chromatid cohesion"/>
    <property type="evidence" value="ECO:0007669"/>
    <property type="project" value="TreeGrafter"/>
</dbReference>
<dbReference type="GeneID" id="40333177"/>
<evidence type="ECO:0000259" key="2">
    <source>
        <dbReference type="Pfam" id="PF13880"/>
    </source>
</evidence>
<proteinExistence type="predicted"/>
<dbReference type="EMBL" id="MKGL01000542">
    <property type="protein sequence ID" value="RNE97617.1"/>
    <property type="molecule type" value="Genomic_DNA"/>
</dbReference>
<dbReference type="Proteomes" id="UP000283634">
    <property type="component" value="Unassembled WGS sequence"/>
</dbReference>
<organism evidence="3 4">
    <name type="scientific">Trypanosoma rangeli</name>
    <dbReference type="NCBI Taxonomy" id="5698"/>
    <lineage>
        <taxon>Eukaryota</taxon>
        <taxon>Discoba</taxon>
        <taxon>Euglenozoa</taxon>
        <taxon>Kinetoplastea</taxon>
        <taxon>Metakinetoplastina</taxon>
        <taxon>Trypanosomatida</taxon>
        <taxon>Trypanosomatidae</taxon>
        <taxon>Trypanosoma</taxon>
        <taxon>Herpetosoma</taxon>
    </lineage>
</organism>
<keyword evidence="4" id="KW-1185">Reference proteome</keyword>
<dbReference type="RefSeq" id="XP_029234217.1">
    <property type="nucleotide sequence ID" value="XM_029385938.1"/>
</dbReference>
<accession>A0A422MWP0</accession>
<dbReference type="PANTHER" id="PTHR45884">
    <property type="entry name" value="N-ACETYLTRANSFERASE ECO"/>
    <property type="match status" value="1"/>
</dbReference>
<dbReference type="GO" id="GO:0000785">
    <property type="term" value="C:chromatin"/>
    <property type="evidence" value="ECO:0007669"/>
    <property type="project" value="TreeGrafter"/>
</dbReference>
<feature type="domain" description="N-acetyltransferase ESCO acetyl-transferase" evidence="2">
    <location>
        <begin position="246"/>
        <end position="311"/>
    </location>
</feature>
<name>A0A422MWP0_TRYRA</name>
<evidence type="ECO:0000256" key="1">
    <source>
        <dbReference type="SAM" id="MobiDB-lite"/>
    </source>
</evidence>
<dbReference type="GO" id="GO:0061733">
    <property type="term" value="F:protein-lysine-acetyltransferase activity"/>
    <property type="evidence" value="ECO:0007669"/>
    <property type="project" value="TreeGrafter"/>
</dbReference>
<dbReference type="VEuPathDB" id="TriTrypDB:TRSC58_06032"/>
<sequence length="311" mass="33272">MRAAPQTTASALVGGGSGVKRKRWPLPPPQTDAEDVNAAADSCEPVCAFRLPGGKLLRWLLCPPCQLQDGCPPRRVDGAGVAAAGSLFAAPLTYAVIPGFFRHASSAPGQNAGPPRTARELVCKAPLRQALGKALDGARRALGAVDEIPTDSLLIAAFATGTKTTQTAVRRRSTHRSSSVRVSNASRPWCEVVGLCVAGELGRAYRMHCEPSVGGGASHRSRERAAGRWELRAAEVGDAWCVGSSFCGVHFFWVAEPHRRRGVGRAMVELARQRVSYGFEVPSEHVAFSEPTALGKLFARRYTGREDFLVF</sequence>
<dbReference type="OrthoDB" id="428854at2759"/>
<keyword evidence="3" id="KW-0675">Receptor</keyword>
<dbReference type="AlphaFoldDB" id="A0A422MWP0"/>